<proteinExistence type="predicted"/>
<keyword evidence="2" id="KW-1185">Reference proteome</keyword>
<dbReference type="Proteomes" id="UP001320706">
    <property type="component" value="Unassembled WGS sequence"/>
</dbReference>
<name>A0ACC3SD84_9PEZI</name>
<organism evidence="1 2">
    <name type="scientific">Zalaria obscura</name>
    <dbReference type="NCBI Taxonomy" id="2024903"/>
    <lineage>
        <taxon>Eukaryota</taxon>
        <taxon>Fungi</taxon>
        <taxon>Dikarya</taxon>
        <taxon>Ascomycota</taxon>
        <taxon>Pezizomycotina</taxon>
        <taxon>Dothideomycetes</taxon>
        <taxon>Dothideomycetidae</taxon>
        <taxon>Dothideales</taxon>
        <taxon>Zalariaceae</taxon>
        <taxon>Zalaria</taxon>
    </lineage>
</organism>
<accession>A0ACC3SD84</accession>
<comment type="caution">
    <text evidence="1">The sequence shown here is derived from an EMBL/GenBank/DDBJ whole genome shotgun (WGS) entry which is preliminary data.</text>
</comment>
<reference evidence="1" key="1">
    <citation type="submission" date="2024-02" db="EMBL/GenBank/DDBJ databases">
        <title>Metagenome Assembled Genome of Zalaria obscura JY119.</title>
        <authorList>
            <person name="Vighnesh L."/>
            <person name="Jagadeeshwari U."/>
            <person name="Venkata Ramana C."/>
            <person name="Sasikala C."/>
        </authorList>
    </citation>
    <scope>NUCLEOTIDE SEQUENCE</scope>
    <source>
        <strain evidence="1">JY119</strain>
    </source>
</reference>
<evidence type="ECO:0000313" key="1">
    <source>
        <dbReference type="EMBL" id="KAK8206703.1"/>
    </source>
</evidence>
<dbReference type="EMBL" id="JAMKPW020000022">
    <property type="protein sequence ID" value="KAK8206703.1"/>
    <property type="molecule type" value="Genomic_DNA"/>
</dbReference>
<evidence type="ECO:0000313" key="2">
    <source>
        <dbReference type="Proteomes" id="UP001320706"/>
    </source>
</evidence>
<protein>
    <submittedName>
        <fullName evidence="1">Up in starvation</fullName>
    </submittedName>
</protein>
<gene>
    <name evidence="1" type="primary">USV1</name>
    <name evidence="1" type="ORF">M8818_004537</name>
</gene>
<sequence>MTSQGGHSRGHSRNLSASSVTSTGSSVAGAEDSRRRPQPLAMAQDGSARARLTLDTFNPAIGSPGTQYGYYNPQSPSGHSTPTSATFSTDTGSPRFSSGVQSPSALSRSSYYNGSRTPGRRLSVPSGAHPSQMHQGGPIYPPPPAVFFSPMASSTASNFSPGSSVFANPTSSVFSQGRRDSDADLEYRRRTWHPGTYAGYVARPATSGLTYHSTPDDTRPALAAQPAASQVTRLPGIESFDHAPPPPAPQRQLSSPMQVESRQPVYSGPMDSSAPGPDDRRAHPGWEAGLHQNLTKLEIANATPPKEGQNWIEHARLQHGSSHQRSISASSSSYPQQQMYVVAPNSTPSVAMDPSRADQPRQNKRKAWYGGPVGAPQPPTGSQPIMIAQPRTSPEDSGSSDGVPTPSTSQGHELHPAILHANGMIEMQPPGTTLTEEQQKTVQAYAKPTPTRADSGFQSYVSGSTPGLSQGHIPVMQAGRDIHLQPFSQPPPARPANDMGRLEALVAVATSENRAVEHRT</sequence>